<dbReference type="AlphaFoldDB" id="A0A1S8YL87"/>
<evidence type="ECO:0000313" key="2">
    <source>
        <dbReference type="Proteomes" id="UP000190667"/>
    </source>
</evidence>
<keyword evidence="2" id="KW-1185">Reference proteome</keyword>
<name>A0A1S8YL87_9GAMM</name>
<organism evidence="1 2">
    <name type="scientific">Izhakiella australiensis</name>
    <dbReference type="NCBI Taxonomy" id="1926881"/>
    <lineage>
        <taxon>Bacteria</taxon>
        <taxon>Pseudomonadati</taxon>
        <taxon>Pseudomonadota</taxon>
        <taxon>Gammaproteobacteria</taxon>
        <taxon>Enterobacterales</taxon>
        <taxon>Erwiniaceae</taxon>
        <taxon>Izhakiella</taxon>
    </lineage>
</organism>
<sequence length="82" mass="8717">MDISRNFAAVIVAINNARNSLGALEQFALPQMADEVKNLMDVSITRNVNHELTGSVGTVTPAFAAAEPRDVKINVALVKLPG</sequence>
<dbReference type="Proteomes" id="UP000190667">
    <property type="component" value="Unassembled WGS sequence"/>
</dbReference>
<dbReference type="RefSeq" id="WP_078002889.1">
    <property type="nucleotide sequence ID" value="NZ_MRUL01000007.1"/>
</dbReference>
<proteinExistence type="predicted"/>
<gene>
    <name evidence="1" type="ORF">BTJ39_11725</name>
</gene>
<evidence type="ECO:0000313" key="1">
    <source>
        <dbReference type="EMBL" id="OON39702.1"/>
    </source>
</evidence>
<dbReference type="STRING" id="1926881.BTJ39_11725"/>
<accession>A0A1S8YL87</accession>
<protein>
    <submittedName>
        <fullName evidence="1">Uncharacterized protein</fullName>
    </submittedName>
</protein>
<reference evidence="1 2" key="1">
    <citation type="submission" date="2016-12" db="EMBL/GenBank/DDBJ databases">
        <title>Izhakiella australiana sp. nov. of genus Izhakiella isolated from Australian desert.</title>
        <authorList>
            <person name="Ji M."/>
        </authorList>
    </citation>
    <scope>NUCLEOTIDE SEQUENCE [LARGE SCALE GENOMIC DNA]</scope>
    <source>
        <strain evidence="1 2">D4N98</strain>
    </source>
</reference>
<dbReference type="EMBL" id="MRUL01000007">
    <property type="protein sequence ID" value="OON39702.1"/>
    <property type="molecule type" value="Genomic_DNA"/>
</dbReference>
<comment type="caution">
    <text evidence="1">The sequence shown here is derived from an EMBL/GenBank/DDBJ whole genome shotgun (WGS) entry which is preliminary data.</text>
</comment>